<accession>A0ABR8NKV6</accession>
<dbReference type="RefSeq" id="WP_191170169.1">
    <property type="nucleotide sequence ID" value="NZ_JACXZS010000001.1"/>
</dbReference>
<dbReference type="Proteomes" id="UP000598426">
    <property type="component" value="Unassembled WGS sequence"/>
</dbReference>
<reference evidence="2 3" key="1">
    <citation type="submission" date="2020-09" db="EMBL/GenBank/DDBJ databases">
        <title>Isolation and identification of active actinomycetes.</title>
        <authorList>
            <person name="Li X."/>
        </authorList>
    </citation>
    <scope>NUCLEOTIDE SEQUENCE [LARGE SCALE GENOMIC DNA]</scope>
    <source>
        <strain evidence="2 3">NEAU-LLC</strain>
    </source>
</reference>
<dbReference type="Gene3D" id="2.60.40.10">
    <property type="entry name" value="Immunoglobulins"/>
    <property type="match status" value="1"/>
</dbReference>
<dbReference type="EMBL" id="JACXZS010000001">
    <property type="protein sequence ID" value="MBD3940558.1"/>
    <property type="molecule type" value="Genomic_DNA"/>
</dbReference>
<sequence length="452" mass="45652">MRLTALTTVAISALLVIGTAVPAHADSTVLENTQASNARASCTPAGWADGPRRGQSFTAPVSGRLTEVGFHAQNVARTTTVSVAQGVGPARVELTSQPITFPGTPTPDLTSITLASPVDVVAGQQYSVIVADISCGPGTTLETSFYIAHGTPFAGGDMLIGDGVPLSSEDLWVRFVIESVIVDTTSPTITATTSPAANAAGWNNTPVQVTFACEDDTALASCGPDATLGEGAGQSVTGIAVDESGNAAQRVVSGINVDLTPPVVSLAGGPADGVTYAAGSVPPPPDCIAEDALSGATECTIAGYATTSGTHTVTATARDAAGNTATAAATYTVTSLTVRGFFAPVDMNGVVNVAKGGSTVPLKFEVFDGAVELTDPAVVTSFIQTPVSCEDWGASTADPIEVTTTGGTSLRYDAAAGRFVQNWKTPAGQVGCYLVTMTVWGGSTVTAVFRLK</sequence>
<evidence type="ECO:0000256" key="1">
    <source>
        <dbReference type="SAM" id="SignalP"/>
    </source>
</evidence>
<dbReference type="InterPro" id="IPR013783">
    <property type="entry name" value="Ig-like_fold"/>
</dbReference>
<keyword evidence="1" id="KW-0732">Signal</keyword>
<evidence type="ECO:0000313" key="3">
    <source>
        <dbReference type="Proteomes" id="UP000598426"/>
    </source>
</evidence>
<name>A0ABR8NKV6_9MICO</name>
<keyword evidence="3" id="KW-1185">Reference proteome</keyword>
<dbReference type="NCBIfam" id="NF038114">
    <property type="entry name" value="rightmost"/>
    <property type="match status" value="1"/>
</dbReference>
<protein>
    <submittedName>
        <fullName evidence="2">PxKF domain-containing protein</fullName>
    </submittedName>
</protein>
<gene>
    <name evidence="2" type="ORF">IF188_02450</name>
</gene>
<comment type="caution">
    <text evidence="2">The sequence shown here is derived from an EMBL/GenBank/DDBJ whole genome shotgun (WGS) entry which is preliminary data.</text>
</comment>
<proteinExistence type="predicted"/>
<feature type="chain" id="PRO_5045047437" evidence="1">
    <location>
        <begin position="26"/>
        <end position="452"/>
    </location>
</feature>
<feature type="signal peptide" evidence="1">
    <location>
        <begin position="1"/>
        <end position="25"/>
    </location>
</feature>
<organism evidence="2 3">
    <name type="scientific">Microbacterium helvum</name>
    <dbReference type="NCBI Taxonomy" id="2773713"/>
    <lineage>
        <taxon>Bacteria</taxon>
        <taxon>Bacillati</taxon>
        <taxon>Actinomycetota</taxon>
        <taxon>Actinomycetes</taxon>
        <taxon>Micrococcales</taxon>
        <taxon>Microbacteriaceae</taxon>
        <taxon>Microbacterium</taxon>
    </lineage>
</organism>
<evidence type="ECO:0000313" key="2">
    <source>
        <dbReference type="EMBL" id="MBD3940558.1"/>
    </source>
</evidence>